<gene>
    <name evidence="1" type="ORF">AB05_0912</name>
</gene>
<proteinExistence type="predicted"/>
<dbReference type="AlphaFoldDB" id="A0A836NG54"/>
<sequence>MDDPDLHENIRICYPYGNYEYDNIIYVEKKINILGAVVTYAQTARDDTE</sequence>
<evidence type="ECO:0000313" key="1">
    <source>
        <dbReference type="EMBL" id="KEO33484.1"/>
    </source>
</evidence>
<comment type="caution">
    <text evidence="1">The sequence shown here is derived from an EMBL/GenBank/DDBJ whole genome shotgun (WGS) entry which is preliminary data.</text>
</comment>
<reference evidence="1 2" key="1">
    <citation type="submission" date="2014-06" db="EMBL/GenBank/DDBJ databases">
        <title>Genetic Variability of E. coli after antibiotic treatment.</title>
        <authorList>
            <person name="Silbergeld E."/>
            <person name="Coles C."/>
            <person name="Seidman J.C."/>
            <person name="You Y."/>
            <person name="George J."/>
            <person name="Nadendla S."/>
            <person name="Daugherty S.C."/>
            <person name="Nagaraj S."/>
            <person name="Ott S."/>
            <person name="Klega K."/>
            <person name="Rasko D."/>
        </authorList>
    </citation>
    <scope>NUCLEOTIDE SEQUENCE [LARGE SCALE GENOMIC DNA]</scope>
    <source>
        <strain evidence="1 2">2-460-02_S1_C1</strain>
    </source>
</reference>
<evidence type="ECO:0000313" key="2">
    <source>
        <dbReference type="Proteomes" id="UP000028038"/>
    </source>
</evidence>
<accession>A0A836NG54</accession>
<protein>
    <submittedName>
        <fullName evidence="1">Uncharacterized protein</fullName>
    </submittedName>
</protein>
<dbReference type="Proteomes" id="UP000028038">
    <property type="component" value="Unassembled WGS sequence"/>
</dbReference>
<dbReference type="EMBL" id="JOSS01000018">
    <property type="protein sequence ID" value="KEO33484.1"/>
    <property type="molecule type" value="Genomic_DNA"/>
</dbReference>
<organism evidence="1 2">
    <name type="scientific">Escherichia coli 2-460-02_S1_C1</name>
    <dbReference type="NCBI Taxonomy" id="1444044"/>
    <lineage>
        <taxon>Bacteria</taxon>
        <taxon>Pseudomonadati</taxon>
        <taxon>Pseudomonadota</taxon>
        <taxon>Gammaproteobacteria</taxon>
        <taxon>Enterobacterales</taxon>
        <taxon>Enterobacteriaceae</taxon>
        <taxon>Escherichia</taxon>
    </lineage>
</organism>
<name>A0A836NG54_ECOLX</name>